<evidence type="ECO:0000313" key="3">
    <source>
        <dbReference type="Proteomes" id="UP000799757"/>
    </source>
</evidence>
<evidence type="ECO:0000313" key="2">
    <source>
        <dbReference type="EMBL" id="KAF2791722.1"/>
    </source>
</evidence>
<gene>
    <name evidence="2" type="ORF">K505DRAFT_326663</name>
</gene>
<reference evidence="2" key="1">
    <citation type="journal article" date="2020" name="Stud. Mycol.">
        <title>101 Dothideomycetes genomes: a test case for predicting lifestyles and emergence of pathogens.</title>
        <authorList>
            <person name="Haridas S."/>
            <person name="Albert R."/>
            <person name="Binder M."/>
            <person name="Bloem J."/>
            <person name="Labutti K."/>
            <person name="Salamov A."/>
            <person name="Andreopoulos B."/>
            <person name="Baker S."/>
            <person name="Barry K."/>
            <person name="Bills G."/>
            <person name="Bluhm B."/>
            <person name="Cannon C."/>
            <person name="Castanera R."/>
            <person name="Culley D."/>
            <person name="Daum C."/>
            <person name="Ezra D."/>
            <person name="Gonzalez J."/>
            <person name="Henrissat B."/>
            <person name="Kuo A."/>
            <person name="Liang C."/>
            <person name="Lipzen A."/>
            <person name="Lutzoni F."/>
            <person name="Magnuson J."/>
            <person name="Mondo S."/>
            <person name="Nolan M."/>
            <person name="Ohm R."/>
            <person name="Pangilinan J."/>
            <person name="Park H.-J."/>
            <person name="Ramirez L."/>
            <person name="Alfaro M."/>
            <person name="Sun H."/>
            <person name="Tritt A."/>
            <person name="Yoshinaga Y."/>
            <person name="Zwiers L.-H."/>
            <person name="Turgeon B."/>
            <person name="Goodwin S."/>
            <person name="Spatafora J."/>
            <person name="Crous P."/>
            <person name="Grigoriev I."/>
        </authorList>
    </citation>
    <scope>NUCLEOTIDE SEQUENCE</scope>
    <source>
        <strain evidence="2">CBS 109.77</strain>
    </source>
</reference>
<name>A0A6A6X5X1_9PLEO</name>
<keyword evidence="3" id="KW-1185">Reference proteome</keyword>
<feature type="compositionally biased region" description="Pro residues" evidence="1">
    <location>
        <begin position="47"/>
        <end position="56"/>
    </location>
</feature>
<dbReference type="EMBL" id="MU002005">
    <property type="protein sequence ID" value="KAF2791722.1"/>
    <property type="molecule type" value="Genomic_DNA"/>
</dbReference>
<protein>
    <submittedName>
        <fullName evidence="2">Uncharacterized protein</fullName>
    </submittedName>
</protein>
<dbReference type="Proteomes" id="UP000799757">
    <property type="component" value="Unassembled WGS sequence"/>
</dbReference>
<sequence length="56" mass="6149">MPISTRRSFPNEPLQKQGRVSVRPELTPTSPSRGDGSISVNIVPAPTTHPTPRFPR</sequence>
<accession>A0A6A6X5X1</accession>
<dbReference type="AlphaFoldDB" id="A0A6A6X5X1"/>
<organism evidence="2 3">
    <name type="scientific">Melanomma pulvis-pyrius CBS 109.77</name>
    <dbReference type="NCBI Taxonomy" id="1314802"/>
    <lineage>
        <taxon>Eukaryota</taxon>
        <taxon>Fungi</taxon>
        <taxon>Dikarya</taxon>
        <taxon>Ascomycota</taxon>
        <taxon>Pezizomycotina</taxon>
        <taxon>Dothideomycetes</taxon>
        <taxon>Pleosporomycetidae</taxon>
        <taxon>Pleosporales</taxon>
        <taxon>Melanommataceae</taxon>
        <taxon>Melanomma</taxon>
    </lineage>
</organism>
<proteinExistence type="predicted"/>
<evidence type="ECO:0000256" key="1">
    <source>
        <dbReference type="SAM" id="MobiDB-lite"/>
    </source>
</evidence>
<feature type="region of interest" description="Disordered" evidence="1">
    <location>
        <begin position="1"/>
        <end position="56"/>
    </location>
</feature>